<protein>
    <recommendedName>
        <fullName evidence="3">2-isopropylmalate synthase</fullName>
        <ecNumber evidence="3">2.3.3.13</ecNumber>
    </recommendedName>
</protein>
<dbReference type="PROSITE" id="PS00815">
    <property type="entry name" value="AIPM_HOMOCIT_SYNTH_1"/>
    <property type="match status" value="1"/>
</dbReference>
<dbReference type="EC" id="2.3.3.13" evidence="3"/>
<dbReference type="RefSeq" id="WP_275774369.1">
    <property type="nucleotide sequence ID" value="NZ_JARHTP010000008.1"/>
</dbReference>
<reference evidence="12" key="1">
    <citation type="journal article" date="2019" name="Int. J. Syst. Evol. Microbiol.">
        <title>The Global Catalogue of Microorganisms (GCM) 10K type strain sequencing project: providing services to taxonomists for standard genome sequencing and annotation.</title>
        <authorList>
            <consortium name="The Broad Institute Genomics Platform"/>
            <consortium name="The Broad Institute Genome Sequencing Center for Infectious Disease"/>
            <person name="Wu L."/>
            <person name="Ma J."/>
        </authorList>
    </citation>
    <scope>NUCLEOTIDE SEQUENCE [LARGE SCALE GENOMIC DNA]</scope>
    <source>
        <strain evidence="12">JCM 17138</strain>
    </source>
</reference>
<evidence type="ECO:0000256" key="9">
    <source>
        <dbReference type="RuleBase" id="RU003523"/>
    </source>
</evidence>
<comment type="pathway">
    <text evidence="1">Amino-acid biosynthesis; L-leucine biosynthesis; L-leucine from 3-methyl-2-oxobutanoate: step 1/4.</text>
</comment>
<dbReference type="InterPro" id="IPR002034">
    <property type="entry name" value="AIPM/Hcit_synth_CS"/>
</dbReference>
<comment type="similarity">
    <text evidence="2">Belongs to the alpha-IPM synthase/homocitrate synthase family. LeuA type 1 subfamily.</text>
</comment>
<evidence type="ECO:0000256" key="6">
    <source>
        <dbReference type="ARBA" id="ARBA00022679"/>
    </source>
</evidence>
<dbReference type="SUPFAM" id="SSF51569">
    <property type="entry name" value="Aldolase"/>
    <property type="match status" value="1"/>
</dbReference>
<accession>A0ABP7H0A1</accession>
<keyword evidence="7" id="KW-0464">Manganese</keyword>
<evidence type="ECO:0000313" key="12">
    <source>
        <dbReference type="Proteomes" id="UP001501009"/>
    </source>
</evidence>
<keyword evidence="5" id="KW-0028">Amino-acid biosynthesis</keyword>
<dbReference type="InterPro" id="IPR013785">
    <property type="entry name" value="Aldolase_TIM"/>
</dbReference>
<comment type="caution">
    <text evidence="11">The sequence shown here is derived from an EMBL/GenBank/DDBJ whole genome shotgun (WGS) entry which is preliminary data.</text>
</comment>
<dbReference type="PANTHER" id="PTHR10277:SF9">
    <property type="entry name" value="2-ISOPROPYLMALATE SYNTHASE 1, CHLOROPLASTIC-RELATED"/>
    <property type="match status" value="1"/>
</dbReference>
<dbReference type="Pfam" id="PF22617">
    <property type="entry name" value="HCS_D2"/>
    <property type="match status" value="1"/>
</dbReference>
<evidence type="ECO:0000256" key="5">
    <source>
        <dbReference type="ARBA" id="ARBA00022605"/>
    </source>
</evidence>
<evidence type="ECO:0000313" key="11">
    <source>
        <dbReference type="EMBL" id="GAA3779706.1"/>
    </source>
</evidence>
<feature type="domain" description="Pyruvate carboxyltransferase" evidence="10">
    <location>
        <begin position="10"/>
        <end position="270"/>
    </location>
</feature>
<organism evidence="11 12">
    <name type="scientific">Streptomyces coacervatus</name>
    <dbReference type="NCBI Taxonomy" id="647381"/>
    <lineage>
        <taxon>Bacteria</taxon>
        <taxon>Bacillati</taxon>
        <taxon>Actinomycetota</taxon>
        <taxon>Actinomycetes</taxon>
        <taxon>Kitasatosporales</taxon>
        <taxon>Streptomycetaceae</taxon>
        <taxon>Streptomyces</taxon>
    </lineage>
</organism>
<dbReference type="EMBL" id="BAABDE010000006">
    <property type="protein sequence ID" value="GAA3779706.1"/>
    <property type="molecule type" value="Genomic_DNA"/>
</dbReference>
<evidence type="ECO:0000256" key="1">
    <source>
        <dbReference type="ARBA" id="ARBA00004689"/>
    </source>
</evidence>
<evidence type="ECO:0000256" key="3">
    <source>
        <dbReference type="ARBA" id="ARBA00012973"/>
    </source>
</evidence>
<evidence type="ECO:0000259" key="10">
    <source>
        <dbReference type="PROSITE" id="PS50991"/>
    </source>
</evidence>
<evidence type="ECO:0000256" key="7">
    <source>
        <dbReference type="ARBA" id="ARBA00023211"/>
    </source>
</evidence>
<evidence type="ECO:0000256" key="2">
    <source>
        <dbReference type="ARBA" id="ARBA00009396"/>
    </source>
</evidence>
<dbReference type="Proteomes" id="UP001501009">
    <property type="component" value="Unassembled WGS sequence"/>
</dbReference>
<dbReference type="InterPro" id="IPR000891">
    <property type="entry name" value="PYR_CT"/>
</dbReference>
<dbReference type="Gene3D" id="3.20.20.70">
    <property type="entry name" value="Aldolase class I"/>
    <property type="match status" value="1"/>
</dbReference>
<dbReference type="Gene3D" id="1.10.238.260">
    <property type="match status" value="1"/>
</dbReference>
<dbReference type="PROSITE" id="PS00816">
    <property type="entry name" value="AIPM_HOMOCIT_SYNTH_2"/>
    <property type="match status" value="1"/>
</dbReference>
<keyword evidence="4" id="KW-0432">Leucine biosynthesis</keyword>
<keyword evidence="12" id="KW-1185">Reference proteome</keyword>
<dbReference type="PROSITE" id="PS50991">
    <property type="entry name" value="PYR_CT"/>
    <property type="match status" value="1"/>
</dbReference>
<evidence type="ECO:0000256" key="4">
    <source>
        <dbReference type="ARBA" id="ARBA00022430"/>
    </source>
</evidence>
<dbReference type="PANTHER" id="PTHR10277">
    <property type="entry name" value="HOMOCITRATE SYNTHASE-RELATED"/>
    <property type="match status" value="1"/>
</dbReference>
<sequence length="402" mass="43583">MHHQATSKRVRVFDTTLRDGEQAPANGMTPDQKLEMALRVEALGADCVEAGFPASSPSDFEATRKISRALTKCRFATFSRTRREDIDLAVEAGGTENHEVQMVATGSDIHLKYKRGISRAEAVSEVSTTVSHAAALGVTHISVGIEDASRSDDQLLKDLTETAVSSGATCIILADTTGCMVPQEYGELIGKIRSWVPDAVRVSTHCHDDFGLSLANALAGLEAGADEVQVTLGGIGERAGNTPLEELAAVLSYKSDFYGMHTDIGLDGMYEAYTALRKMIALAEPRNKPVFGTYAFGTVAGIHQQGILSNPATYEYVEPAVFGRERSLLIGRHSGRSILRHLLEGLGAGLTETEIDDLYRRHIAERRGSDCEDLEVLRQRLALELGRREVHPLPELKPELAG</sequence>
<gene>
    <name evidence="11" type="ORF">GCM10022403_013020</name>
</gene>
<keyword evidence="8" id="KW-0100">Branched-chain amino acid biosynthesis</keyword>
<evidence type="ECO:0000256" key="8">
    <source>
        <dbReference type="ARBA" id="ARBA00023304"/>
    </source>
</evidence>
<keyword evidence="6 9" id="KW-0808">Transferase</keyword>
<dbReference type="InterPro" id="IPR054691">
    <property type="entry name" value="LeuA/HCS_post-cat"/>
</dbReference>
<dbReference type="Pfam" id="PF00682">
    <property type="entry name" value="HMGL-like"/>
    <property type="match status" value="1"/>
</dbReference>
<proteinExistence type="inferred from homology"/>
<dbReference type="InterPro" id="IPR050073">
    <property type="entry name" value="2-IPM_HCS-like"/>
</dbReference>
<name>A0ABP7H0A1_9ACTN</name>